<dbReference type="PANTHER" id="PTHR32248:SF4">
    <property type="entry name" value="RNA POLYMERASE SIGMA-54 FACTOR"/>
    <property type="match status" value="1"/>
</dbReference>
<evidence type="ECO:0000256" key="5">
    <source>
        <dbReference type="ARBA" id="ARBA00022695"/>
    </source>
</evidence>
<evidence type="ECO:0000256" key="2">
    <source>
        <dbReference type="ARBA" id="ARBA00019942"/>
    </source>
</evidence>
<dbReference type="NCBIfam" id="NF009118">
    <property type="entry name" value="PRK12469.1"/>
    <property type="match status" value="1"/>
</dbReference>
<dbReference type="PROSITE" id="PS50044">
    <property type="entry name" value="SIGMA54_3"/>
    <property type="match status" value="1"/>
</dbReference>
<evidence type="ECO:0000256" key="1">
    <source>
        <dbReference type="ARBA" id="ARBA00008798"/>
    </source>
</evidence>
<feature type="compositionally biased region" description="Polar residues" evidence="11">
    <location>
        <begin position="110"/>
        <end position="130"/>
    </location>
</feature>
<keyword evidence="7 10" id="KW-0731">Sigma factor</keyword>
<dbReference type="InterPro" id="IPR007046">
    <property type="entry name" value="RNA_pol_sigma_54_core-bd"/>
</dbReference>
<keyword evidence="5 10" id="KW-0548">Nucleotidyltransferase</keyword>
<dbReference type="GO" id="GO:0003677">
    <property type="term" value="F:DNA binding"/>
    <property type="evidence" value="ECO:0007669"/>
    <property type="project" value="UniProtKB-KW"/>
</dbReference>
<dbReference type="GO" id="GO:0006352">
    <property type="term" value="P:DNA-templated transcription initiation"/>
    <property type="evidence" value="ECO:0007669"/>
    <property type="project" value="InterPro"/>
</dbReference>
<keyword evidence="4 10" id="KW-0808">Transferase</keyword>
<evidence type="ECO:0000256" key="10">
    <source>
        <dbReference type="PIRNR" id="PIRNR000774"/>
    </source>
</evidence>
<dbReference type="InterPro" id="IPR038709">
    <property type="entry name" value="RpoN_core-bd_sf"/>
</dbReference>
<dbReference type="Gene3D" id="1.10.10.60">
    <property type="entry name" value="Homeodomain-like"/>
    <property type="match status" value="1"/>
</dbReference>
<name>A0A081FXK8_9GAMM</name>
<dbReference type="eggNOG" id="COG1508">
    <property type="taxonomic scope" value="Bacteria"/>
</dbReference>
<dbReference type="FunFam" id="1.10.10.60:FF:000045">
    <property type="entry name" value="RNA polymerase sigma-54 factor"/>
    <property type="match status" value="1"/>
</dbReference>
<dbReference type="PROSITE" id="PS00717">
    <property type="entry name" value="SIGMA54_1"/>
    <property type="match status" value="1"/>
</dbReference>
<dbReference type="GO" id="GO:0001216">
    <property type="term" value="F:DNA-binding transcription activator activity"/>
    <property type="evidence" value="ECO:0007669"/>
    <property type="project" value="InterPro"/>
</dbReference>
<evidence type="ECO:0000256" key="4">
    <source>
        <dbReference type="ARBA" id="ARBA00022679"/>
    </source>
</evidence>
<comment type="caution">
    <text evidence="14">The sequence shown here is derived from an EMBL/GenBank/DDBJ whole genome shotgun (WGS) entry which is preliminary data.</text>
</comment>
<feature type="compositionally biased region" description="Basic and acidic residues" evidence="11">
    <location>
        <begin position="74"/>
        <end position="83"/>
    </location>
</feature>
<dbReference type="GO" id="GO:0016987">
    <property type="term" value="F:sigma factor activity"/>
    <property type="evidence" value="ECO:0007669"/>
    <property type="project" value="UniProtKB-KW"/>
</dbReference>
<keyword evidence="15" id="KW-1185">Reference proteome</keyword>
<dbReference type="PRINTS" id="PR00045">
    <property type="entry name" value="SIGMA54FCT"/>
</dbReference>
<evidence type="ECO:0000256" key="6">
    <source>
        <dbReference type="ARBA" id="ARBA00023015"/>
    </source>
</evidence>
<feature type="compositionally biased region" description="Acidic residues" evidence="11">
    <location>
        <begin position="84"/>
        <end position="108"/>
    </location>
</feature>
<accession>A0A081FXK8</accession>
<dbReference type="RefSeq" id="WP_036189261.1">
    <property type="nucleotide sequence ID" value="NZ_JMQN01000040.1"/>
</dbReference>
<comment type="similarity">
    <text evidence="1 10">Belongs to the sigma-54 factor family.</text>
</comment>
<evidence type="ECO:0000259" key="12">
    <source>
        <dbReference type="Pfam" id="PF04552"/>
    </source>
</evidence>
<dbReference type="AlphaFoldDB" id="A0A081FXK8"/>
<keyword evidence="3 10" id="KW-0240">DNA-directed RNA polymerase</keyword>
<proteinExistence type="inferred from homology"/>
<keyword evidence="9 10" id="KW-0804">Transcription</keyword>
<evidence type="ECO:0000256" key="3">
    <source>
        <dbReference type="ARBA" id="ARBA00022478"/>
    </source>
</evidence>
<evidence type="ECO:0000259" key="13">
    <source>
        <dbReference type="Pfam" id="PF04963"/>
    </source>
</evidence>
<dbReference type="Pfam" id="PF04552">
    <property type="entry name" value="Sigma54_DBD"/>
    <property type="match status" value="1"/>
</dbReference>
<keyword evidence="8 10" id="KW-0238">DNA-binding</keyword>
<dbReference type="NCBIfam" id="TIGR02395">
    <property type="entry name" value="rpoN_sigma"/>
    <property type="match status" value="1"/>
</dbReference>
<evidence type="ECO:0000256" key="7">
    <source>
        <dbReference type="ARBA" id="ARBA00023082"/>
    </source>
</evidence>
<keyword evidence="6 10" id="KW-0805">Transcription regulation</keyword>
<dbReference type="STRING" id="1232683.ADIMK_2787"/>
<protein>
    <recommendedName>
        <fullName evidence="2 10">RNA polymerase sigma-54 factor</fullName>
    </recommendedName>
</protein>
<feature type="domain" description="RNA polymerase sigma factor 54 DNA-binding" evidence="12">
    <location>
        <begin position="351"/>
        <end position="509"/>
    </location>
</feature>
<feature type="domain" description="RNA polymerase sigma factor 54 core-binding" evidence="13">
    <location>
        <begin position="143"/>
        <end position="337"/>
    </location>
</feature>
<dbReference type="PATRIC" id="fig|1232683.4.peg.2742"/>
<sequence length="511" mass="57554">MKQSLQLKIGQQLTMTPQLQQAIRLLQLSTLDLQQEIQQALESNPLLEISEEDSDLPGDEGDERGEPEQTSGNSDERSEHSENASDDSYDDSASYEDTAEDSWSEDIPSELTTDSSWDDTFQAAPSSSVSSRDDDWEPGDNDTRDETLQDHLIWQLNLTPMSDADRLVAEAIIDGIEPDGYLTVSAEELLEQFCQQYPEDFADCELDEIEAVLHRVQQFDPPGVAARDLSECLAIQLRQLPPDTPWLSEALKLVQEHLQLLGNHDYKTLLRRMRLKEESLQAVIRLIQTLNPKPGAMITSSQSEYVIPDVVVTKIKDEWIVNLNPDAAPRLRINTQYADLIRRADNSADNNFLKNHLQEARWFLKSLLSRNDTLLKVATEIVSRQSEFLEQGEEAMKPMVLHDIAEAVGMHESTISRVTTQKYMHTPRGIFELKYFFSSHVSTSDGGAASSTAIRALIKKLVSAENPAKPLSDNKIAQLLDEQGINVARRTIAKYREAMAIPPSNERKRLV</sequence>
<gene>
    <name evidence="14" type="ORF">ADIMK_2787</name>
</gene>
<dbReference type="InterPro" id="IPR000394">
    <property type="entry name" value="RNA_pol_sigma_54"/>
</dbReference>
<dbReference type="PANTHER" id="PTHR32248">
    <property type="entry name" value="RNA POLYMERASE SIGMA-54 FACTOR"/>
    <property type="match status" value="1"/>
</dbReference>
<dbReference type="Pfam" id="PF04963">
    <property type="entry name" value="Sigma54_CBD"/>
    <property type="match status" value="1"/>
</dbReference>
<organism evidence="14 15">
    <name type="scientific">Marinobacterium lacunae</name>
    <dbReference type="NCBI Taxonomy" id="1232683"/>
    <lineage>
        <taxon>Bacteria</taxon>
        <taxon>Pseudomonadati</taxon>
        <taxon>Pseudomonadota</taxon>
        <taxon>Gammaproteobacteria</taxon>
        <taxon>Oceanospirillales</taxon>
        <taxon>Oceanospirillaceae</taxon>
        <taxon>Marinobacterium</taxon>
    </lineage>
</organism>
<dbReference type="NCBIfam" id="NF004595">
    <property type="entry name" value="PRK05932.1-2"/>
    <property type="match status" value="1"/>
</dbReference>
<dbReference type="GO" id="GO:0000428">
    <property type="term" value="C:DNA-directed RNA polymerase complex"/>
    <property type="evidence" value="ECO:0007669"/>
    <property type="project" value="UniProtKB-KW"/>
</dbReference>
<feature type="compositionally biased region" description="Acidic residues" evidence="11">
    <location>
        <begin position="49"/>
        <end position="65"/>
    </location>
</feature>
<evidence type="ECO:0000313" key="14">
    <source>
        <dbReference type="EMBL" id="KEA63263.1"/>
    </source>
</evidence>
<feature type="region of interest" description="Disordered" evidence="11">
    <location>
        <begin position="42"/>
        <end position="144"/>
    </location>
</feature>
<dbReference type="OrthoDB" id="9814402at2"/>
<evidence type="ECO:0000313" key="15">
    <source>
        <dbReference type="Proteomes" id="UP000028252"/>
    </source>
</evidence>
<evidence type="ECO:0000256" key="11">
    <source>
        <dbReference type="SAM" id="MobiDB-lite"/>
    </source>
</evidence>
<reference evidence="14 15" key="1">
    <citation type="submission" date="2014-04" db="EMBL/GenBank/DDBJ databases">
        <title>Marinobacterium kochiensis sp. nov., isolated from sediment sample collected from Kochi backwaters in Kerala, India.</title>
        <authorList>
            <person name="Singh A."/>
            <person name="Pinnaka A.K."/>
        </authorList>
    </citation>
    <scope>NUCLEOTIDE SEQUENCE [LARGE SCALE GENOMIC DNA]</scope>
    <source>
        <strain evidence="14 15">AK27</strain>
    </source>
</reference>
<evidence type="ECO:0000256" key="8">
    <source>
        <dbReference type="ARBA" id="ARBA00023125"/>
    </source>
</evidence>
<dbReference type="GO" id="GO:0016779">
    <property type="term" value="F:nucleotidyltransferase activity"/>
    <property type="evidence" value="ECO:0007669"/>
    <property type="project" value="UniProtKB-KW"/>
</dbReference>
<dbReference type="EMBL" id="JMQN01000040">
    <property type="protein sequence ID" value="KEA63263.1"/>
    <property type="molecule type" value="Genomic_DNA"/>
</dbReference>
<dbReference type="Proteomes" id="UP000028252">
    <property type="component" value="Unassembled WGS sequence"/>
</dbReference>
<dbReference type="InterPro" id="IPR007634">
    <property type="entry name" value="RNA_pol_sigma_54_DNA-bd"/>
</dbReference>
<dbReference type="Pfam" id="PF00309">
    <property type="entry name" value="Sigma54_AID"/>
    <property type="match status" value="1"/>
</dbReference>
<dbReference type="PROSITE" id="PS00718">
    <property type="entry name" value="SIGMA54_2"/>
    <property type="match status" value="1"/>
</dbReference>
<dbReference type="Gene3D" id="1.10.10.1330">
    <property type="entry name" value="RNA polymerase sigma-54 factor, core-binding domain"/>
    <property type="match status" value="1"/>
</dbReference>
<comment type="function">
    <text evidence="10">Sigma factors are initiation factors that promote the attachment of RNA polymerase to specific initiation sites and are then released.</text>
</comment>
<dbReference type="PIRSF" id="PIRSF000774">
    <property type="entry name" value="RpoN"/>
    <property type="match status" value="1"/>
</dbReference>
<evidence type="ECO:0000256" key="9">
    <source>
        <dbReference type="ARBA" id="ARBA00023163"/>
    </source>
</evidence>